<evidence type="ECO:0000256" key="1">
    <source>
        <dbReference type="SAM" id="Coils"/>
    </source>
</evidence>
<dbReference type="EMBL" id="JBFOLJ010000066">
    <property type="protein sequence ID" value="KAL2456413.1"/>
    <property type="molecule type" value="Genomic_DNA"/>
</dbReference>
<proteinExistence type="predicted"/>
<dbReference type="PANTHER" id="PTHR33144:SF45">
    <property type="entry name" value="TRANSPOSASE TNP1_EN_SPM-LIKE DOMAIN-CONTAINING PROTEIN"/>
    <property type="match status" value="1"/>
</dbReference>
<keyword evidence="1" id="KW-0175">Coiled coil</keyword>
<reference evidence="3" key="1">
    <citation type="submission" date="2024-07" db="EMBL/GenBank/DDBJ databases">
        <title>Two chromosome-level genome assemblies of Korean endemic species Abeliophyllum distichum and Forsythia ovata (Oleaceae).</title>
        <authorList>
            <person name="Jang H."/>
        </authorList>
    </citation>
    <scope>NUCLEOTIDE SEQUENCE [LARGE SCALE GENOMIC DNA]</scope>
</reference>
<dbReference type="Pfam" id="PF03004">
    <property type="entry name" value="Transposase_24"/>
    <property type="match status" value="1"/>
</dbReference>
<evidence type="ECO:0000313" key="2">
    <source>
        <dbReference type="EMBL" id="KAL2456413.1"/>
    </source>
</evidence>
<protein>
    <submittedName>
        <fullName evidence="2">Plant transposase (Ptta/En/Spm family)</fullName>
    </submittedName>
</protein>
<dbReference type="InterPro" id="IPR004252">
    <property type="entry name" value="Probable_transposase_24"/>
</dbReference>
<organism evidence="2 3">
    <name type="scientific">Forsythia ovata</name>
    <dbReference type="NCBI Taxonomy" id="205694"/>
    <lineage>
        <taxon>Eukaryota</taxon>
        <taxon>Viridiplantae</taxon>
        <taxon>Streptophyta</taxon>
        <taxon>Embryophyta</taxon>
        <taxon>Tracheophyta</taxon>
        <taxon>Spermatophyta</taxon>
        <taxon>Magnoliopsida</taxon>
        <taxon>eudicotyledons</taxon>
        <taxon>Gunneridae</taxon>
        <taxon>Pentapetalae</taxon>
        <taxon>asterids</taxon>
        <taxon>lamiids</taxon>
        <taxon>Lamiales</taxon>
        <taxon>Oleaceae</taxon>
        <taxon>Forsythieae</taxon>
        <taxon>Forsythia</taxon>
    </lineage>
</organism>
<comment type="caution">
    <text evidence="2">The sequence shown here is derived from an EMBL/GenBank/DDBJ whole genome shotgun (WGS) entry which is preliminary data.</text>
</comment>
<accession>A0ABD1NZ92</accession>
<dbReference type="PANTHER" id="PTHR33144">
    <property type="entry name" value="OS10G0409366 PROTEIN-RELATED"/>
    <property type="match status" value="1"/>
</dbReference>
<gene>
    <name evidence="2" type="ORF">Fot_56884</name>
</gene>
<name>A0ABD1NZ92_9LAMI</name>
<keyword evidence="3" id="KW-1185">Reference proteome</keyword>
<evidence type="ECO:0000313" key="3">
    <source>
        <dbReference type="Proteomes" id="UP001604277"/>
    </source>
</evidence>
<dbReference type="Proteomes" id="UP001604277">
    <property type="component" value="Unassembled WGS sequence"/>
</dbReference>
<feature type="coiled-coil region" evidence="1">
    <location>
        <begin position="277"/>
        <end position="318"/>
    </location>
</feature>
<dbReference type="AlphaFoldDB" id="A0ABD1NZ92"/>
<sequence>MAEEQEDAHRNVRGKAKLAFLGRTRVGKLPVSFRDGVTIGPISTELSALAGRLGRDANLLPFHFLKWPLVDIDYKDRVIREIKQHFEFPDECNKYVLKQLNTAWNDEKADLKREYFIPFATREDRIANRPDKVPEDQWTVLVEYWENPKTLEKAGKNILNRKRHKIMHTGGSKSFMKHAVDIEEDPERDAPLGTPATRLEIFKKTHTRKDKTPINELAKEKMDQMKELADKATEEGSSMYSTEHDDIFTQVMGPDSRGRKRCFGRATFPRELSNATYNRDNAEVRSLKEKVVDVQEDLKSTKEELKNTQEQFSDLKSTTNALQDSLKDTMDELAMMKGYFRLFLPDGMTTNPIAP</sequence>